<dbReference type="AlphaFoldDB" id="A0AAV4WW07"/>
<dbReference type="InterPro" id="IPR013783">
    <property type="entry name" value="Ig-like_fold"/>
</dbReference>
<evidence type="ECO:0000313" key="2">
    <source>
        <dbReference type="Proteomes" id="UP001054945"/>
    </source>
</evidence>
<sequence length="148" mass="16318">MQHTSHGKLKSNPLSQLKFLIKGNRIKRGQKRKNILKFEPPFFCSVALSSETRIARSPLALSHDDTAEKGGIYLPLNHRQKINHGGSLTVQSVERMADEGEYSCIVRDADGETATASTFVSVVAWPYRILEAASLRMVLVGLNAGLAR</sequence>
<protein>
    <recommendedName>
        <fullName evidence="3">Ig-like domain-containing protein</fullName>
    </recommendedName>
</protein>
<dbReference type="Gene3D" id="2.60.40.10">
    <property type="entry name" value="Immunoglobulins"/>
    <property type="match status" value="1"/>
</dbReference>
<dbReference type="SUPFAM" id="SSF48726">
    <property type="entry name" value="Immunoglobulin"/>
    <property type="match status" value="1"/>
</dbReference>
<evidence type="ECO:0000313" key="1">
    <source>
        <dbReference type="EMBL" id="GIY87067.1"/>
    </source>
</evidence>
<reference evidence="1 2" key="1">
    <citation type="submission" date="2021-06" db="EMBL/GenBank/DDBJ databases">
        <title>Caerostris extrusa draft genome.</title>
        <authorList>
            <person name="Kono N."/>
            <person name="Arakawa K."/>
        </authorList>
    </citation>
    <scope>NUCLEOTIDE SEQUENCE [LARGE SCALE GENOMIC DNA]</scope>
</reference>
<proteinExistence type="predicted"/>
<accession>A0AAV4WW07</accession>
<dbReference type="EMBL" id="BPLR01016882">
    <property type="protein sequence ID" value="GIY87067.1"/>
    <property type="molecule type" value="Genomic_DNA"/>
</dbReference>
<dbReference type="Proteomes" id="UP001054945">
    <property type="component" value="Unassembled WGS sequence"/>
</dbReference>
<name>A0AAV4WW07_CAEEX</name>
<dbReference type="InterPro" id="IPR036179">
    <property type="entry name" value="Ig-like_dom_sf"/>
</dbReference>
<keyword evidence="2" id="KW-1185">Reference proteome</keyword>
<comment type="caution">
    <text evidence="1">The sequence shown here is derived from an EMBL/GenBank/DDBJ whole genome shotgun (WGS) entry which is preliminary data.</text>
</comment>
<evidence type="ECO:0008006" key="3">
    <source>
        <dbReference type="Google" id="ProtNLM"/>
    </source>
</evidence>
<gene>
    <name evidence="1" type="primary">AVEN_23903_1</name>
    <name evidence="1" type="ORF">CEXT_428461</name>
</gene>
<organism evidence="1 2">
    <name type="scientific">Caerostris extrusa</name>
    <name type="common">Bark spider</name>
    <name type="synonym">Caerostris bankana</name>
    <dbReference type="NCBI Taxonomy" id="172846"/>
    <lineage>
        <taxon>Eukaryota</taxon>
        <taxon>Metazoa</taxon>
        <taxon>Ecdysozoa</taxon>
        <taxon>Arthropoda</taxon>
        <taxon>Chelicerata</taxon>
        <taxon>Arachnida</taxon>
        <taxon>Araneae</taxon>
        <taxon>Araneomorphae</taxon>
        <taxon>Entelegynae</taxon>
        <taxon>Araneoidea</taxon>
        <taxon>Araneidae</taxon>
        <taxon>Caerostris</taxon>
    </lineage>
</organism>